<evidence type="ECO:0000313" key="12">
    <source>
        <dbReference type="EMBL" id="CEF64260.1"/>
    </source>
</evidence>
<accession>A0A090L9V0</accession>
<keyword evidence="6" id="KW-0540">Nuclease</keyword>
<dbReference type="PANTHER" id="PTHR12553:SF49">
    <property type="entry name" value="ZINC PHOSPHODIESTERASE ELAC PROTEIN 2"/>
    <property type="match status" value="1"/>
</dbReference>
<dbReference type="Pfam" id="PF01722">
    <property type="entry name" value="BolA"/>
    <property type="match status" value="1"/>
</dbReference>
<dbReference type="SUPFAM" id="SSF82657">
    <property type="entry name" value="BolA-like"/>
    <property type="match status" value="1"/>
</dbReference>
<dbReference type="Pfam" id="PF12706">
    <property type="entry name" value="Lactamase_B_2"/>
    <property type="match status" value="1"/>
</dbReference>
<dbReference type="AlphaFoldDB" id="A0A090L9V0"/>
<dbReference type="eggNOG" id="KOG2121">
    <property type="taxonomic scope" value="Eukaryota"/>
</dbReference>
<comment type="catalytic activity">
    <reaction evidence="1">
        <text>Endonucleolytic cleavage of RNA, removing extra 3' nucleotides from tRNA precursor, generating 3' termini of tRNAs. A 3'-hydroxy group is left at the tRNA terminus and a 5'-phosphoryl group is left at the trailer molecule.</text>
        <dbReference type="EC" id="3.1.26.11"/>
    </reaction>
</comment>
<evidence type="ECO:0000256" key="10">
    <source>
        <dbReference type="ARBA" id="ARBA00022833"/>
    </source>
</evidence>
<feature type="domain" description="Metallo-beta-lactamase" evidence="11">
    <location>
        <begin position="645"/>
        <end position="868"/>
    </location>
</feature>
<dbReference type="InterPro" id="IPR036065">
    <property type="entry name" value="BolA-like_sf"/>
</dbReference>
<evidence type="ECO:0000256" key="4">
    <source>
        <dbReference type="ARBA" id="ARBA00012477"/>
    </source>
</evidence>
<evidence type="ECO:0000256" key="3">
    <source>
        <dbReference type="ARBA" id="ARBA00007823"/>
    </source>
</evidence>
<evidence type="ECO:0000256" key="8">
    <source>
        <dbReference type="ARBA" id="ARBA00022759"/>
    </source>
</evidence>
<evidence type="ECO:0000259" key="11">
    <source>
        <dbReference type="SMART" id="SM00849"/>
    </source>
</evidence>
<keyword evidence="7" id="KW-0479">Metal-binding</keyword>
<dbReference type="Proteomes" id="UP000035682">
    <property type="component" value="Unplaced"/>
</dbReference>
<dbReference type="OMA" id="ERIPGWK"/>
<dbReference type="STRING" id="34506.A0A090L9V0"/>
<dbReference type="CDD" id="cd07718">
    <property type="entry name" value="RNaseZ_ELAC1_ELAC2-C-term-like_MBL-fold"/>
    <property type="match status" value="1"/>
</dbReference>
<dbReference type="OrthoDB" id="527344at2759"/>
<sequence length="967" mass="111868">MINIFRRSLTAMAEGPKTKMIKEKLKNALNPDHLNVVCESHMHAVPKGAEMHFLVECVSKKFEDLPKIKCHRIIHDVLADELKSGDIHALRLFTIPPSKYTGQFAPPAPKCEKNVIVLCRKIEYRCKSLLKTKILLHTNTNYFSYCNYFQKSRVLKKNSILITQNPKEDFTKVIKPNRKIGLQKVLLQKIDLQTHNSKLLIDSKHHLRAKLSIFIKNSKIIKTMDERPSMISLEILRNGFSSFGSSVLIRTNKSLYVINFPEGLLRYAAMAKIKTFNIKNVFITRNKVSNFGGLPGFITTCLERISINDSINTPNFHGITKIIDFTETLLPVITEDKRSQLKKEKVNIMTKIPCSKEQYSDEAFDIRYIPIMESGTSNINAFCYLFEAKPPRKNIDPFKLQELDIPRGSWIGELKNGKTVTLPDNRVIKPEDVFVDLKNALEKPNVLILDIESIDEINCLLKSKHFLPYMSKKKSLNFVVHMVKDHIIKSEEYQKFMNIIHCQNAKNIILNETAEFYPSFASIYHLTTYCNSICPEVFPPLYKNDSSLSFSNKDYENNEDTYLTVKPYARFLMRGFLREDFDINISLDVATSNFKVPEKEKDDFNNLVNTFREECKNDELLTNGDIYPELIVLGTSSALQTKYRNVSSYLFKTSENSFFLIDIGESTYEQLFYYYGSDEVEKVLMNIKACFITHAHQDHVNGFLNIVLKRKAAFEKHKKEYIPLVVSGTYSTIRYIKGINIFFTTVLDFIEIIFIDLRYLGPVRFLPSLVMDIEQKIPSYLYDKESWHLSSIKSVPVEHTSFSCGYVLTTTNGRKFVFSGDTKPCEIFISEGMNADVLVHEATFDDEHEKEAFRKRHSTMKQAITVGEKMKAKHILLTHFSARYSKIPKLPDYLIEKNNVGIAFDFMTIKFKHWQLVPKLNKIYRKAFSTELEELEIKTSKRNLALESEEFEEIFSTKDILPNKRKC</sequence>
<evidence type="ECO:0000313" key="13">
    <source>
        <dbReference type="Proteomes" id="UP000035682"/>
    </source>
</evidence>
<comment type="similarity">
    <text evidence="3">Belongs to the RNase Z family.</text>
</comment>
<dbReference type="RefSeq" id="XP_024503461.1">
    <property type="nucleotide sequence ID" value="XM_024649601.1"/>
</dbReference>
<dbReference type="Gene3D" id="3.30.300.90">
    <property type="entry name" value="BolA-like"/>
    <property type="match status" value="1"/>
</dbReference>
<gene>
    <name evidence="12 14 15" type="ORF">SRAE_1000251500</name>
</gene>
<dbReference type="InterPro" id="IPR047151">
    <property type="entry name" value="RNZ2-like"/>
</dbReference>
<dbReference type="GO" id="GO:0042781">
    <property type="term" value="F:3'-tRNA processing endoribonuclease activity"/>
    <property type="evidence" value="ECO:0007669"/>
    <property type="project" value="UniProtKB-EC"/>
</dbReference>
<dbReference type="Gene3D" id="3.60.15.10">
    <property type="entry name" value="Ribonuclease Z/Hydroxyacylglutathione hydrolase-like"/>
    <property type="match status" value="2"/>
</dbReference>
<dbReference type="PANTHER" id="PTHR12553">
    <property type="entry name" value="ZINC PHOSPHODIESTERASE ELAC PROTEIN 2"/>
    <property type="match status" value="1"/>
</dbReference>
<dbReference type="Pfam" id="PF23023">
    <property type="entry name" value="Anti-Pycsar_Apyc1"/>
    <property type="match status" value="1"/>
</dbReference>
<dbReference type="CTD" id="36376625"/>
<dbReference type="GO" id="GO:0046872">
    <property type="term" value="F:metal ion binding"/>
    <property type="evidence" value="ECO:0007669"/>
    <property type="project" value="UniProtKB-KW"/>
</dbReference>
<keyword evidence="10" id="KW-0862">Zinc</keyword>
<dbReference type="SUPFAM" id="SSF56281">
    <property type="entry name" value="Metallo-hydrolase/oxidoreductase"/>
    <property type="match status" value="2"/>
</dbReference>
<keyword evidence="8" id="KW-0255">Endonuclease</keyword>
<evidence type="ECO:0000256" key="5">
    <source>
        <dbReference type="ARBA" id="ARBA00022694"/>
    </source>
</evidence>
<dbReference type="WormBase" id="SRAE_1000251500">
    <property type="protein sequence ID" value="SRP05104"/>
    <property type="gene ID" value="WBGene00259130"/>
</dbReference>
<dbReference type="GO" id="GO:0005739">
    <property type="term" value="C:mitochondrion"/>
    <property type="evidence" value="ECO:0007669"/>
    <property type="project" value="TreeGrafter"/>
</dbReference>
<dbReference type="GeneID" id="36376625"/>
<evidence type="ECO:0000313" key="14">
    <source>
        <dbReference type="WBParaSite" id="SRAE_1000251500.1"/>
    </source>
</evidence>
<dbReference type="eggNOG" id="KOG1775">
    <property type="taxonomic scope" value="Eukaryota"/>
</dbReference>
<evidence type="ECO:0000256" key="6">
    <source>
        <dbReference type="ARBA" id="ARBA00022722"/>
    </source>
</evidence>
<dbReference type="EMBL" id="LN609528">
    <property type="protein sequence ID" value="CEF64260.1"/>
    <property type="molecule type" value="Genomic_DNA"/>
</dbReference>
<dbReference type="GO" id="GO:1990180">
    <property type="term" value="P:mitochondrial tRNA 3'-end processing"/>
    <property type="evidence" value="ECO:0007669"/>
    <property type="project" value="TreeGrafter"/>
</dbReference>
<dbReference type="EC" id="3.1.26.11" evidence="4"/>
<evidence type="ECO:0000256" key="1">
    <source>
        <dbReference type="ARBA" id="ARBA00000402"/>
    </source>
</evidence>
<protein>
    <recommendedName>
        <fullName evidence="4">ribonuclease Z</fullName>
        <ecNumber evidence="4">3.1.26.11</ecNumber>
    </recommendedName>
</protein>
<dbReference type="SMART" id="SM00849">
    <property type="entry name" value="Lactamase_B"/>
    <property type="match status" value="1"/>
</dbReference>
<evidence type="ECO:0000256" key="7">
    <source>
        <dbReference type="ARBA" id="ARBA00022723"/>
    </source>
</evidence>
<dbReference type="InterPro" id="IPR002634">
    <property type="entry name" value="BolA"/>
</dbReference>
<evidence type="ECO:0000313" key="15">
    <source>
        <dbReference type="WormBase" id="SRAE_1000251500"/>
    </source>
</evidence>
<reference evidence="12 13" key="1">
    <citation type="submission" date="2014-09" db="EMBL/GenBank/DDBJ databases">
        <authorList>
            <person name="Martin A.A."/>
        </authorList>
    </citation>
    <scope>NUCLEOTIDE SEQUENCE</scope>
    <source>
        <strain evidence="13">ED321</strain>
        <strain evidence="12">ED321 Heterogonic</strain>
    </source>
</reference>
<dbReference type="InterPro" id="IPR001279">
    <property type="entry name" value="Metallo-B-lactamas"/>
</dbReference>
<proteinExistence type="inferred from homology"/>
<keyword evidence="9" id="KW-0378">Hydrolase</keyword>
<comment type="cofactor">
    <cofactor evidence="2">
        <name>Zn(2+)</name>
        <dbReference type="ChEBI" id="CHEBI:29105"/>
    </cofactor>
</comment>
<keyword evidence="5" id="KW-0819">tRNA processing</keyword>
<keyword evidence="13" id="KW-1185">Reference proteome</keyword>
<name>A0A090L9V0_STRRB</name>
<reference evidence="14" key="2">
    <citation type="submission" date="2020-12" db="UniProtKB">
        <authorList>
            <consortium name="WormBaseParasite"/>
        </authorList>
    </citation>
    <scope>IDENTIFICATION</scope>
</reference>
<dbReference type="WBParaSite" id="SRAE_1000251500.1">
    <property type="protein sequence ID" value="SRAE_1000251500.1"/>
    <property type="gene ID" value="WBGene00259130"/>
</dbReference>
<evidence type="ECO:0000256" key="2">
    <source>
        <dbReference type="ARBA" id="ARBA00001947"/>
    </source>
</evidence>
<organism evidence="12">
    <name type="scientific">Strongyloides ratti</name>
    <name type="common">Parasitic roundworm</name>
    <dbReference type="NCBI Taxonomy" id="34506"/>
    <lineage>
        <taxon>Eukaryota</taxon>
        <taxon>Metazoa</taxon>
        <taxon>Ecdysozoa</taxon>
        <taxon>Nematoda</taxon>
        <taxon>Chromadorea</taxon>
        <taxon>Rhabditida</taxon>
        <taxon>Tylenchina</taxon>
        <taxon>Panagrolaimomorpha</taxon>
        <taxon>Strongyloidoidea</taxon>
        <taxon>Strongyloididae</taxon>
        <taxon>Strongyloides</taxon>
    </lineage>
</organism>
<dbReference type="InterPro" id="IPR036866">
    <property type="entry name" value="RibonucZ/Hydroxyglut_hydro"/>
</dbReference>
<evidence type="ECO:0000256" key="9">
    <source>
        <dbReference type="ARBA" id="ARBA00022801"/>
    </source>
</evidence>